<evidence type="ECO:0000313" key="1">
    <source>
        <dbReference type="EMBL" id="SFV26782.1"/>
    </source>
</evidence>
<organism evidence="1 2">
    <name type="scientific">Devosia crocina</name>
    <dbReference type="NCBI Taxonomy" id="429728"/>
    <lineage>
        <taxon>Bacteria</taxon>
        <taxon>Pseudomonadati</taxon>
        <taxon>Pseudomonadota</taxon>
        <taxon>Alphaproteobacteria</taxon>
        <taxon>Hyphomicrobiales</taxon>
        <taxon>Devosiaceae</taxon>
        <taxon>Devosia</taxon>
    </lineage>
</organism>
<accession>A0A1I7MWI3</accession>
<evidence type="ECO:0000313" key="2">
    <source>
        <dbReference type="Proteomes" id="UP000199074"/>
    </source>
</evidence>
<dbReference type="EMBL" id="FPCK01000001">
    <property type="protein sequence ID" value="SFV26782.1"/>
    <property type="molecule type" value="Genomic_DNA"/>
</dbReference>
<protein>
    <submittedName>
        <fullName evidence="1">Uncharacterized protein</fullName>
    </submittedName>
</protein>
<name>A0A1I7MWI3_9HYPH</name>
<dbReference type="Proteomes" id="UP000199074">
    <property type="component" value="Unassembled WGS sequence"/>
</dbReference>
<sequence length="203" mass="21681">MRLSDRSPLTLAAYALAAALALLELAVLWQALHPHVPAHYRAYYIDRTTTCLPQPVSGDYVLGAELNFRSGGDNTRENRPCGWDGPAGDGMHSIGETSRLRLAAGGGQNLTLMLELTGVTLPGPERQRVIVSANDTHLDEISVIPGETDRFSFDIPAALVGETGFVDIALDYPDAISPGKRVANTYWRSVKLTAASLSPAAPG</sequence>
<dbReference type="STRING" id="429728.SAMN05216456_0110"/>
<dbReference type="AlphaFoldDB" id="A0A1I7MWI3"/>
<keyword evidence="2" id="KW-1185">Reference proteome</keyword>
<proteinExistence type="predicted"/>
<gene>
    <name evidence="1" type="ORF">SAMN05216456_0110</name>
</gene>
<reference evidence="1 2" key="1">
    <citation type="submission" date="2016-10" db="EMBL/GenBank/DDBJ databases">
        <authorList>
            <person name="de Groot N.N."/>
        </authorList>
    </citation>
    <scope>NUCLEOTIDE SEQUENCE [LARGE SCALE GENOMIC DNA]</scope>
    <source>
        <strain evidence="1 2">IPL20</strain>
    </source>
</reference>